<evidence type="ECO:0000256" key="3">
    <source>
        <dbReference type="ARBA" id="ARBA00022692"/>
    </source>
</evidence>
<comment type="subcellular location">
    <subcellularLocation>
        <location evidence="1">Membrane</location>
        <topology evidence="1">Multi-pass membrane protein</topology>
    </subcellularLocation>
</comment>
<dbReference type="InterPro" id="IPR000109">
    <property type="entry name" value="POT_fam"/>
</dbReference>
<name>A0AAD4XBU3_9MAGN</name>
<dbReference type="GO" id="GO:0022857">
    <property type="term" value="F:transmembrane transporter activity"/>
    <property type="evidence" value="ECO:0007669"/>
    <property type="project" value="InterPro"/>
</dbReference>
<keyword evidence="5 7" id="KW-0472">Membrane</keyword>
<dbReference type="Proteomes" id="UP001202328">
    <property type="component" value="Unassembled WGS sequence"/>
</dbReference>
<dbReference type="GO" id="GO:0006857">
    <property type="term" value="P:oligopeptide transport"/>
    <property type="evidence" value="ECO:0007669"/>
    <property type="project" value="InterPro"/>
</dbReference>
<evidence type="ECO:0008006" key="10">
    <source>
        <dbReference type="Google" id="ProtNLM"/>
    </source>
</evidence>
<feature type="transmembrane region" description="Helical" evidence="7">
    <location>
        <begin position="162"/>
        <end position="183"/>
    </location>
</feature>
<dbReference type="InterPro" id="IPR036259">
    <property type="entry name" value="MFS_trans_sf"/>
</dbReference>
<reference evidence="8" key="1">
    <citation type="submission" date="2022-04" db="EMBL/GenBank/DDBJ databases">
        <title>A functionally conserved STORR gene fusion in Papaver species that diverged 16.8 million years ago.</title>
        <authorList>
            <person name="Catania T."/>
        </authorList>
    </citation>
    <scope>NUCLEOTIDE SEQUENCE</scope>
    <source>
        <strain evidence="8">S-188037</strain>
    </source>
</reference>
<feature type="transmembrane region" description="Helical" evidence="7">
    <location>
        <begin position="123"/>
        <end position="142"/>
    </location>
</feature>
<dbReference type="AlphaFoldDB" id="A0AAD4XBU3"/>
<keyword evidence="3 7" id="KW-0812">Transmembrane</keyword>
<evidence type="ECO:0000256" key="5">
    <source>
        <dbReference type="ARBA" id="ARBA00023136"/>
    </source>
</evidence>
<dbReference type="PROSITE" id="PS01022">
    <property type="entry name" value="PTR2_1"/>
    <property type="match status" value="1"/>
</dbReference>
<evidence type="ECO:0000313" key="8">
    <source>
        <dbReference type="EMBL" id="KAI3900080.1"/>
    </source>
</evidence>
<comment type="caution">
    <text evidence="8">The sequence shown here is derived from an EMBL/GenBank/DDBJ whole genome shotgun (WGS) entry which is preliminary data.</text>
</comment>
<evidence type="ECO:0000313" key="9">
    <source>
        <dbReference type="Proteomes" id="UP001202328"/>
    </source>
</evidence>
<keyword evidence="9" id="KW-1185">Reference proteome</keyword>
<comment type="similarity">
    <text evidence="2">Belongs to the major facilitator superfamily. Proton-dependent oligopeptide transporter (POT/PTR) (TC 2.A.17) family.</text>
</comment>
<organism evidence="8 9">
    <name type="scientific">Papaver atlanticum</name>
    <dbReference type="NCBI Taxonomy" id="357466"/>
    <lineage>
        <taxon>Eukaryota</taxon>
        <taxon>Viridiplantae</taxon>
        <taxon>Streptophyta</taxon>
        <taxon>Embryophyta</taxon>
        <taxon>Tracheophyta</taxon>
        <taxon>Spermatophyta</taxon>
        <taxon>Magnoliopsida</taxon>
        <taxon>Ranunculales</taxon>
        <taxon>Papaveraceae</taxon>
        <taxon>Papaveroideae</taxon>
        <taxon>Papaver</taxon>
    </lineage>
</organism>
<gene>
    <name evidence="8" type="ORF">MKW98_000980</name>
</gene>
<dbReference type="EMBL" id="JAJJMB010011750">
    <property type="protein sequence ID" value="KAI3900080.1"/>
    <property type="molecule type" value="Genomic_DNA"/>
</dbReference>
<evidence type="ECO:0000256" key="1">
    <source>
        <dbReference type="ARBA" id="ARBA00004141"/>
    </source>
</evidence>
<dbReference type="Pfam" id="PF00854">
    <property type="entry name" value="PTR2"/>
    <property type="match status" value="1"/>
</dbReference>
<keyword evidence="4 7" id="KW-1133">Transmembrane helix</keyword>
<feature type="transmembrane region" description="Helical" evidence="7">
    <location>
        <begin position="92"/>
        <end position="111"/>
    </location>
</feature>
<evidence type="ECO:0000256" key="7">
    <source>
        <dbReference type="SAM" id="Phobius"/>
    </source>
</evidence>
<evidence type="ECO:0000256" key="2">
    <source>
        <dbReference type="ARBA" id="ARBA00005982"/>
    </source>
</evidence>
<sequence>MGVSSGSAIEEQNEEPLTTDAVQNTVVNYEGETVNLSTENKYGGWKSASHIIASEVGETIAHYGISSNLITYLTGPPLNQSTVAAATNINTWSGFVWMLPLLGGFLADSYFGRFHTILFSSLIYILGLGLLTLSVALPSLISPHECIHSSDTKTTDNSCMPVSLQVIFFFSSLYLIAIGKAGFKPCAQAFGADQFDVRNPKECASKSSFFNWWFFGQCVV</sequence>
<dbReference type="PANTHER" id="PTHR11654">
    <property type="entry name" value="OLIGOPEPTIDE TRANSPORTER-RELATED"/>
    <property type="match status" value="1"/>
</dbReference>
<feature type="region of interest" description="Disordered" evidence="6">
    <location>
        <begin position="1"/>
        <end position="20"/>
    </location>
</feature>
<dbReference type="Gene3D" id="1.20.1250.20">
    <property type="entry name" value="MFS general substrate transporter like domains"/>
    <property type="match status" value="1"/>
</dbReference>
<dbReference type="GO" id="GO:0016020">
    <property type="term" value="C:membrane"/>
    <property type="evidence" value="ECO:0007669"/>
    <property type="project" value="UniProtKB-SubCell"/>
</dbReference>
<evidence type="ECO:0000256" key="4">
    <source>
        <dbReference type="ARBA" id="ARBA00022989"/>
    </source>
</evidence>
<protein>
    <recommendedName>
        <fullName evidence="10">Peptide transporter</fullName>
    </recommendedName>
</protein>
<proteinExistence type="inferred from homology"/>
<dbReference type="InterPro" id="IPR018456">
    <property type="entry name" value="PTR2_symporter_CS"/>
</dbReference>
<evidence type="ECO:0000256" key="6">
    <source>
        <dbReference type="SAM" id="MobiDB-lite"/>
    </source>
</evidence>
<accession>A0AAD4XBU3</accession>
<dbReference type="SUPFAM" id="SSF103473">
    <property type="entry name" value="MFS general substrate transporter"/>
    <property type="match status" value="1"/>
</dbReference>